<keyword evidence="3" id="KW-1185">Reference proteome</keyword>
<feature type="compositionally biased region" description="Basic residues" evidence="1">
    <location>
        <begin position="97"/>
        <end position="108"/>
    </location>
</feature>
<feature type="region of interest" description="Disordered" evidence="1">
    <location>
        <begin position="88"/>
        <end position="131"/>
    </location>
</feature>
<protein>
    <submittedName>
        <fullName evidence="2">Uncharacterized protein</fullName>
    </submittedName>
</protein>
<proteinExistence type="predicted"/>
<evidence type="ECO:0000256" key="1">
    <source>
        <dbReference type="SAM" id="MobiDB-lite"/>
    </source>
</evidence>
<evidence type="ECO:0000313" key="2">
    <source>
        <dbReference type="EMBL" id="PSN62445.1"/>
    </source>
</evidence>
<name>A0A2T2NAH5_CORCC</name>
<dbReference type="AlphaFoldDB" id="A0A2T2NAH5"/>
<dbReference type="Proteomes" id="UP000240883">
    <property type="component" value="Unassembled WGS sequence"/>
</dbReference>
<reference evidence="2 3" key="1">
    <citation type="journal article" date="2018" name="Front. Microbiol.">
        <title>Genome-Wide Analysis of Corynespora cassiicola Leaf Fall Disease Putative Effectors.</title>
        <authorList>
            <person name="Lopez D."/>
            <person name="Ribeiro S."/>
            <person name="Label P."/>
            <person name="Fumanal B."/>
            <person name="Venisse J.S."/>
            <person name="Kohler A."/>
            <person name="de Oliveira R.R."/>
            <person name="Labutti K."/>
            <person name="Lipzen A."/>
            <person name="Lail K."/>
            <person name="Bauer D."/>
            <person name="Ohm R.A."/>
            <person name="Barry K.W."/>
            <person name="Spatafora J."/>
            <person name="Grigoriev I.V."/>
            <person name="Martin F.M."/>
            <person name="Pujade-Renaud V."/>
        </authorList>
    </citation>
    <scope>NUCLEOTIDE SEQUENCE [LARGE SCALE GENOMIC DNA]</scope>
    <source>
        <strain evidence="2 3">Philippines</strain>
    </source>
</reference>
<sequence length="198" mass="21502">MNSQRSAVCIARPAWRFPLGSGDAPRPKGSVLRLLNGAGTARVRRSCSPQSRIAALGADRIEGPVCAYSREAIYVDEMQIAGGVVHLRPGGEGGNTRPHHRPHHRPHGHKEEPQWQPKRHRHRRGPAVPAVPAVPALPALPALPAVLPQWPREGVSSRLTCRKTSSQLAYPARATQAMRMAVLGWVARSRQGGRLEPG</sequence>
<organism evidence="2 3">
    <name type="scientific">Corynespora cassiicola Philippines</name>
    <dbReference type="NCBI Taxonomy" id="1448308"/>
    <lineage>
        <taxon>Eukaryota</taxon>
        <taxon>Fungi</taxon>
        <taxon>Dikarya</taxon>
        <taxon>Ascomycota</taxon>
        <taxon>Pezizomycotina</taxon>
        <taxon>Dothideomycetes</taxon>
        <taxon>Pleosporomycetidae</taxon>
        <taxon>Pleosporales</taxon>
        <taxon>Corynesporascaceae</taxon>
        <taxon>Corynespora</taxon>
    </lineage>
</organism>
<dbReference type="EMBL" id="KZ678141">
    <property type="protein sequence ID" value="PSN62445.1"/>
    <property type="molecule type" value="Genomic_DNA"/>
</dbReference>
<accession>A0A2T2NAH5</accession>
<evidence type="ECO:0000313" key="3">
    <source>
        <dbReference type="Proteomes" id="UP000240883"/>
    </source>
</evidence>
<gene>
    <name evidence="2" type="ORF">BS50DRAFT_118979</name>
</gene>